<evidence type="ECO:0000256" key="2">
    <source>
        <dbReference type="ARBA" id="ARBA00022603"/>
    </source>
</evidence>
<dbReference type="EMBL" id="QYUL01000001">
    <property type="protein sequence ID" value="RJF84177.1"/>
    <property type="molecule type" value="Genomic_DNA"/>
</dbReference>
<comment type="caution">
    <text evidence="8">The sequence shown here is derived from an EMBL/GenBank/DDBJ whole genome shotgun (WGS) entry which is preliminary data.</text>
</comment>
<dbReference type="PROSITE" id="PS00092">
    <property type="entry name" value="N6_MTASE"/>
    <property type="match status" value="1"/>
</dbReference>
<dbReference type="NCBIfam" id="NF033451">
    <property type="entry name" value="BREX_2_MTaseX"/>
    <property type="match status" value="1"/>
</dbReference>
<evidence type="ECO:0000259" key="7">
    <source>
        <dbReference type="Pfam" id="PF07669"/>
    </source>
</evidence>
<dbReference type="InterPro" id="IPR011639">
    <property type="entry name" value="MethylTrfase_TaqI-like_dom"/>
</dbReference>
<dbReference type="GO" id="GO:0003676">
    <property type="term" value="F:nucleic acid binding"/>
    <property type="evidence" value="ECO:0007669"/>
    <property type="project" value="InterPro"/>
</dbReference>
<gene>
    <name evidence="8" type="primary">pglX</name>
    <name evidence="8" type="ORF">D3877_06170</name>
</gene>
<dbReference type="InterPro" id="IPR002052">
    <property type="entry name" value="DNA_methylase_N6_adenine_CS"/>
</dbReference>
<keyword evidence="2 8" id="KW-0489">Methyltransferase</keyword>
<sequence>MTGFFNPTVTHPTFLTPIFLSGNQWYVQELDDDGRTLAFHPTEIVSADLIGLPQSPAPDIIQTEGEDGYWAFQASATGTVLHGRGKDMTRSLKGCLDDPAVLASPFVHLDIVRFVGDRDREEAALRRVFEDLALHSREDAEFWRDLSILLPAVKDGLRGMKDEAVSEELYERFVRIASVRVEGKTPFLLTGQALYDFIHNRRPTFRTAMREPNRLARIFDLNDVTPKARPGGPKGVSLEPQSGQTPDTADTADDASAPARRGTGKSRLSLLRDLVKTLEVNIRERLDDDPTLNAPLDREWTDAREVGRTAISFQEWRKGEITQAAVHWVLSAVFVRFLEDNRLIDDIWLSGPTAERREAARDHHQEFVRRNPSLSDRDYLLDAFQTVAGLPGMGPLFDPRHNPVWRLQPTGDGAEALIDFFQKPDPASAALLFDLTRPDLNTRFLGDLYQDLSEATRARYALLQTPEFVEEFILDRTLEPAVREYGLTDFRIIDPTCGSGHFLLGAFHRLLDHWRTEDPNAPPRAWVQRALGSVHGVDLNPFAVAIARFRLLIAALAASGIHRLEDAPDFPLNLAIGDSLLHGRHFGQMDLSLQRDNTNHAKTLRHVYHAEDPEALARILGQQYHAVVGNPPFITVKDKALNQAYRERFSSCHRAYALSAPFIERFFDLAMDGRLQWMRLTKADGTESLVRPGDHLKRATVWGCLTSPSLVTSA</sequence>
<keyword evidence="4" id="KW-0949">S-adenosyl-L-methionine</keyword>
<comment type="catalytic activity">
    <reaction evidence="5">
        <text>a 2'-deoxyadenosine in DNA + S-adenosyl-L-methionine = an N(6)-methyl-2'-deoxyadenosine in DNA + S-adenosyl-L-homocysteine + H(+)</text>
        <dbReference type="Rhea" id="RHEA:15197"/>
        <dbReference type="Rhea" id="RHEA-COMP:12418"/>
        <dbReference type="Rhea" id="RHEA-COMP:12419"/>
        <dbReference type="ChEBI" id="CHEBI:15378"/>
        <dbReference type="ChEBI" id="CHEBI:57856"/>
        <dbReference type="ChEBI" id="CHEBI:59789"/>
        <dbReference type="ChEBI" id="CHEBI:90615"/>
        <dbReference type="ChEBI" id="CHEBI:90616"/>
        <dbReference type="EC" id="2.1.1.72"/>
    </reaction>
</comment>
<evidence type="ECO:0000313" key="9">
    <source>
        <dbReference type="Proteomes" id="UP000283458"/>
    </source>
</evidence>
<feature type="compositionally biased region" description="Low complexity" evidence="6">
    <location>
        <begin position="245"/>
        <end position="259"/>
    </location>
</feature>
<evidence type="ECO:0000256" key="3">
    <source>
        <dbReference type="ARBA" id="ARBA00022679"/>
    </source>
</evidence>
<dbReference type="GO" id="GO:0009007">
    <property type="term" value="F:site-specific DNA-methyltransferase (adenine-specific) activity"/>
    <property type="evidence" value="ECO:0007669"/>
    <property type="project" value="UniProtKB-EC"/>
</dbReference>
<accession>A0A418W2B7</accession>
<organism evidence="8 9">
    <name type="scientific">Azospirillum cavernae</name>
    <dbReference type="NCBI Taxonomy" id="2320860"/>
    <lineage>
        <taxon>Bacteria</taxon>
        <taxon>Pseudomonadati</taxon>
        <taxon>Pseudomonadota</taxon>
        <taxon>Alphaproteobacteria</taxon>
        <taxon>Rhodospirillales</taxon>
        <taxon>Azospirillaceae</taxon>
        <taxon>Azospirillum</taxon>
    </lineage>
</organism>
<dbReference type="PANTHER" id="PTHR33841:SF1">
    <property type="entry name" value="DNA METHYLTRANSFERASE A"/>
    <property type="match status" value="1"/>
</dbReference>
<evidence type="ECO:0000256" key="5">
    <source>
        <dbReference type="ARBA" id="ARBA00047942"/>
    </source>
</evidence>
<dbReference type="Proteomes" id="UP000283458">
    <property type="component" value="Unassembled WGS sequence"/>
</dbReference>
<dbReference type="InterPro" id="IPR029063">
    <property type="entry name" value="SAM-dependent_MTases_sf"/>
</dbReference>
<name>A0A418W2B7_9PROT</name>
<keyword evidence="9" id="KW-1185">Reference proteome</keyword>
<dbReference type="PANTHER" id="PTHR33841">
    <property type="entry name" value="DNA METHYLTRANSFERASE YEEA-RELATED"/>
    <property type="match status" value="1"/>
</dbReference>
<feature type="domain" description="Type II methyltransferase M.TaqI-like" evidence="7">
    <location>
        <begin position="534"/>
        <end position="675"/>
    </location>
</feature>
<dbReference type="GO" id="GO:0006304">
    <property type="term" value="P:DNA modification"/>
    <property type="evidence" value="ECO:0007669"/>
    <property type="project" value="InterPro"/>
</dbReference>
<feature type="region of interest" description="Disordered" evidence="6">
    <location>
        <begin position="221"/>
        <end position="264"/>
    </location>
</feature>
<proteinExistence type="predicted"/>
<evidence type="ECO:0000256" key="1">
    <source>
        <dbReference type="ARBA" id="ARBA00011900"/>
    </source>
</evidence>
<dbReference type="PRINTS" id="PR00507">
    <property type="entry name" value="N12N6MTFRASE"/>
</dbReference>
<dbReference type="SUPFAM" id="SSF53335">
    <property type="entry name" value="S-adenosyl-L-methionine-dependent methyltransferases"/>
    <property type="match status" value="1"/>
</dbReference>
<reference evidence="8 9" key="1">
    <citation type="submission" date="2018-09" db="EMBL/GenBank/DDBJ databases">
        <authorList>
            <person name="Zhu H."/>
        </authorList>
    </citation>
    <scope>NUCLEOTIDE SEQUENCE [LARGE SCALE GENOMIC DNA]</scope>
    <source>
        <strain evidence="8 9">K2W22B-5</strain>
    </source>
</reference>
<dbReference type="Pfam" id="PF07669">
    <property type="entry name" value="Eco57I"/>
    <property type="match status" value="1"/>
</dbReference>
<dbReference type="EC" id="2.1.1.72" evidence="1"/>
<dbReference type="InterPro" id="IPR050953">
    <property type="entry name" value="N4_N6_ade-DNA_methylase"/>
</dbReference>
<evidence type="ECO:0000313" key="8">
    <source>
        <dbReference type="EMBL" id="RJF84177.1"/>
    </source>
</evidence>
<protein>
    <recommendedName>
        <fullName evidence="1">site-specific DNA-methyltransferase (adenine-specific)</fullName>
        <ecNumber evidence="1">2.1.1.72</ecNumber>
    </recommendedName>
</protein>
<evidence type="ECO:0000256" key="4">
    <source>
        <dbReference type="ARBA" id="ARBA00022691"/>
    </source>
</evidence>
<dbReference type="Gene3D" id="3.40.50.150">
    <property type="entry name" value="Vaccinia Virus protein VP39"/>
    <property type="match status" value="1"/>
</dbReference>
<dbReference type="AlphaFoldDB" id="A0A418W2B7"/>
<keyword evidence="3 8" id="KW-0808">Transferase</keyword>
<evidence type="ECO:0000256" key="6">
    <source>
        <dbReference type="SAM" id="MobiDB-lite"/>
    </source>
</evidence>
<dbReference type="GO" id="GO:0032259">
    <property type="term" value="P:methylation"/>
    <property type="evidence" value="ECO:0007669"/>
    <property type="project" value="UniProtKB-KW"/>
</dbReference>